<keyword evidence="11" id="KW-0378">Hydrolase</keyword>
<dbReference type="PRINTS" id="PR00300">
    <property type="entry name" value="CLPPROTEASEA"/>
</dbReference>
<dbReference type="PROSITE" id="PS00871">
    <property type="entry name" value="CLPAB_2"/>
    <property type="match status" value="1"/>
</dbReference>
<dbReference type="SMART" id="SM01086">
    <property type="entry name" value="ClpB_D2-small"/>
    <property type="match status" value="1"/>
</dbReference>
<dbReference type="SUPFAM" id="SSF52540">
    <property type="entry name" value="P-loop containing nucleoside triphosphate hydrolases"/>
    <property type="match status" value="2"/>
</dbReference>
<keyword evidence="2 6" id="KW-0677">Repeat</keyword>
<dbReference type="SMART" id="SM00382">
    <property type="entry name" value="AAA"/>
    <property type="match status" value="2"/>
</dbReference>
<dbReference type="AlphaFoldDB" id="A0A561CGM0"/>
<dbReference type="Pfam" id="PF00004">
    <property type="entry name" value="AAA"/>
    <property type="match status" value="1"/>
</dbReference>
<dbReference type="GO" id="GO:0005524">
    <property type="term" value="F:ATP binding"/>
    <property type="evidence" value="ECO:0007669"/>
    <property type="project" value="UniProtKB-KW"/>
</dbReference>
<dbReference type="Pfam" id="PF02861">
    <property type="entry name" value="Clp_N"/>
    <property type="match status" value="1"/>
</dbReference>
<evidence type="ECO:0000313" key="12">
    <source>
        <dbReference type="Proteomes" id="UP000319671"/>
    </source>
</evidence>
<dbReference type="Pfam" id="PF17871">
    <property type="entry name" value="AAA_lid_9"/>
    <property type="match status" value="1"/>
</dbReference>
<dbReference type="GO" id="GO:0008233">
    <property type="term" value="F:peptidase activity"/>
    <property type="evidence" value="ECO:0007669"/>
    <property type="project" value="UniProtKB-KW"/>
</dbReference>
<keyword evidence="12" id="KW-1185">Reference proteome</keyword>
<dbReference type="GO" id="GO:0016887">
    <property type="term" value="F:ATP hydrolysis activity"/>
    <property type="evidence" value="ECO:0007669"/>
    <property type="project" value="InterPro"/>
</dbReference>
<dbReference type="GO" id="GO:0006508">
    <property type="term" value="P:proteolysis"/>
    <property type="evidence" value="ECO:0007669"/>
    <property type="project" value="UniProtKB-KW"/>
</dbReference>
<dbReference type="Gene3D" id="4.10.860.10">
    <property type="entry name" value="UVR domain"/>
    <property type="match status" value="1"/>
</dbReference>
<evidence type="ECO:0000256" key="6">
    <source>
        <dbReference type="PROSITE-ProRule" id="PRU01251"/>
    </source>
</evidence>
<reference evidence="11 12" key="1">
    <citation type="submission" date="2019-06" db="EMBL/GenBank/DDBJ databases">
        <title>Sorghum-associated microbial communities from plants grown in Nebraska, USA.</title>
        <authorList>
            <person name="Schachtman D."/>
        </authorList>
    </citation>
    <scope>NUCLEOTIDE SEQUENCE [LARGE SCALE GENOMIC DNA]</scope>
    <source>
        <strain evidence="11 12">2482</strain>
    </source>
</reference>
<dbReference type="Gene3D" id="1.10.8.60">
    <property type="match status" value="2"/>
</dbReference>
<dbReference type="PROSITE" id="PS51903">
    <property type="entry name" value="CLP_R"/>
    <property type="match status" value="1"/>
</dbReference>
<evidence type="ECO:0000259" key="9">
    <source>
        <dbReference type="PROSITE" id="PS50151"/>
    </source>
</evidence>
<keyword evidence="11" id="KW-0645">Protease</keyword>
<dbReference type="Pfam" id="PF07724">
    <property type="entry name" value="AAA_2"/>
    <property type="match status" value="1"/>
</dbReference>
<dbReference type="InterPro" id="IPR019489">
    <property type="entry name" value="Clp_ATPase_C"/>
</dbReference>
<dbReference type="InterPro" id="IPR041546">
    <property type="entry name" value="ClpA/ClpB_AAA_lid"/>
</dbReference>
<sequence length="813" mass="90310">MMFGRFTERAQKVLALAQEEAIRLGHNNIGTEHVLLGLVREGEGIAAKALYGLGLGSEKIQKEVENLIGKGQETSQTIHYTPRAKKVIELSMDEARKLGHSYVGTEHILLGLIREGEGVAARVLNNLGVSLNKARQQVLQLLGSNESGSHQGGASASANTPTLDSLARDLTAIAREGSLDPVIGRSKEIQRVIEVLSRRTKNNPVLIGEPGVGKTAIAEGLAQQIVNNEVPEILRDKRVMTLDMGTVVAGTKYRGEFEDRLKKVMDEIRQAGNIILFIDELHTLIGAGGAEGAIDASNILKPSLARGELQCIGATTLDEYRKYIEKDAALERRFQPIRVDEPTAEESIQILAGLRDRYEAHHRVSITDEAIEAAVKLSDRYISDRFLPDKAIDLIDEAGSKVRLRSYTTPPNLKELEVKLEDVRKEKDSAVQSQEFEKAASLRDTEQRLREQLEETKKTWKEKQGKENNEVTVEDIASVVSSWTGVPVSKLAETETAKLLNLEEALHSRVIGQEEAVIAVSKAVRRARAGLKDPKRPIGSFVFLGPTGVGKTELARALAEAMFGDEDSMIRIDMSEYMEKHSTSRLVGSPPGYVGYEEGGQLTEKVRRKPYSVILLDEIEKAHPDVFNILLQVLEDGRLTDSKGRTVDFRNTVLIMTSNVGAEALKRNKYVGFNIQDGAQDYKDMKGKVMDELKKAFRPEFLNRIDEIIVFHALEKKHLEEIVTLLSDQLVKRLKEQNISLELTPAAKEKISQEGYDPEYGARPLRRAIQKHIEDRLSEELLRGTLLTGQHVIIDVVDGEFVVRMAEKTSLAK</sequence>
<dbReference type="InterPro" id="IPR036628">
    <property type="entry name" value="Clp_N_dom_sf"/>
</dbReference>
<dbReference type="PROSITE" id="PS00870">
    <property type="entry name" value="CLPAB_1"/>
    <property type="match status" value="1"/>
</dbReference>
<dbReference type="RefSeq" id="WP_098533273.1">
    <property type="nucleotide sequence ID" value="NZ_VIVN01000022.1"/>
</dbReference>
<evidence type="ECO:0000256" key="1">
    <source>
        <dbReference type="ARBA" id="ARBA00006548"/>
    </source>
</evidence>
<evidence type="ECO:0000256" key="2">
    <source>
        <dbReference type="ARBA" id="ARBA00022737"/>
    </source>
</evidence>
<dbReference type="InterPro" id="IPR003593">
    <property type="entry name" value="AAA+_ATPase"/>
</dbReference>
<dbReference type="Gene3D" id="3.40.50.300">
    <property type="entry name" value="P-loop containing nucleotide triphosphate hydrolases"/>
    <property type="match status" value="2"/>
</dbReference>
<dbReference type="FunFam" id="1.10.8.60:FF:000011">
    <property type="entry name" value="ATP-dependent Clp protease ATP-binding subunit"/>
    <property type="match status" value="1"/>
</dbReference>
<evidence type="ECO:0000259" key="10">
    <source>
        <dbReference type="PROSITE" id="PS51903"/>
    </source>
</evidence>
<evidence type="ECO:0000256" key="3">
    <source>
        <dbReference type="ARBA" id="ARBA00022741"/>
    </source>
</evidence>
<accession>A0A561CGM0</accession>
<comment type="similarity">
    <text evidence="1">Belongs to the ClpA/ClpB family. ClpC subfamily.</text>
</comment>
<dbReference type="InterPro" id="IPR050130">
    <property type="entry name" value="ClpA_ClpB"/>
</dbReference>
<keyword evidence="3 7" id="KW-0547">Nucleotide-binding</keyword>
<dbReference type="CDD" id="cd19499">
    <property type="entry name" value="RecA-like_ClpB_Hsp104-like"/>
    <property type="match status" value="1"/>
</dbReference>
<evidence type="ECO:0000256" key="4">
    <source>
        <dbReference type="ARBA" id="ARBA00022840"/>
    </source>
</evidence>
<dbReference type="PANTHER" id="PTHR11638">
    <property type="entry name" value="ATP-DEPENDENT CLP PROTEASE"/>
    <property type="match status" value="1"/>
</dbReference>
<evidence type="ECO:0000256" key="8">
    <source>
        <dbReference type="SAM" id="Coils"/>
    </source>
</evidence>
<keyword evidence="4 7" id="KW-0067">ATP-binding</keyword>
<dbReference type="GO" id="GO:0034605">
    <property type="term" value="P:cellular response to heat"/>
    <property type="evidence" value="ECO:0007669"/>
    <property type="project" value="TreeGrafter"/>
</dbReference>
<dbReference type="InterPro" id="IPR027417">
    <property type="entry name" value="P-loop_NTPase"/>
</dbReference>
<keyword evidence="8" id="KW-0175">Coiled coil</keyword>
<dbReference type="InterPro" id="IPR001270">
    <property type="entry name" value="ClpA/B"/>
</dbReference>
<dbReference type="InterPro" id="IPR001943">
    <property type="entry name" value="UVR_dom"/>
</dbReference>
<feature type="domain" description="Clp R" evidence="10">
    <location>
        <begin position="3"/>
        <end position="144"/>
    </location>
</feature>
<dbReference type="FunFam" id="3.40.50.300:FF:000025">
    <property type="entry name" value="ATP-dependent Clp protease subunit"/>
    <property type="match status" value="1"/>
</dbReference>
<protein>
    <submittedName>
        <fullName evidence="11">ATP-dependent Clp protease ATP-binding subunit ClpC</fullName>
    </submittedName>
</protein>
<dbReference type="InterPro" id="IPR003959">
    <property type="entry name" value="ATPase_AAA_core"/>
</dbReference>
<evidence type="ECO:0000256" key="7">
    <source>
        <dbReference type="RuleBase" id="RU004432"/>
    </source>
</evidence>
<feature type="coiled-coil region" evidence="8">
    <location>
        <begin position="413"/>
        <end position="470"/>
    </location>
</feature>
<dbReference type="InterPro" id="IPR028299">
    <property type="entry name" value="ClpA/B_CS2"/>
</dbReference>
<dbReference type="FunFam" id="1.10.8.60:FF:000017">
    <property type="entry name" value="ATP-dependent chaperone ClpB"/>
    <property type="match status" value="1"/>
</dbReference>
<dbReference type="SUPFAM" id="SSF81923">
    <property type="entry name" value="Double Clp-N motif"/>
    <property type="match status" value="1"/>
</dbReference>
<keyword evidence="5 7" id="KW-0143">Chaperone</keyword>
<comment type="caution">
    <text evidence="11">The sequence shown here is derived from an EMBL/GenBank/DDBJ whole genome shotgun (WGS) entry which is preliminary data.</text>
</comment>
<dbReference type="FunFam" id="4.10.860.10:FF:000004">
    <property type="entry name" value="ATP-dependent Clp protease ATP-binding subunit"/>
    <property type="match status" value="1"/>
</dbReference>
<dbReference type="InterPro" id="IPR004176">
    <property type="entry name" value="Clp_R_N"/>
</dbReference>
<dbReference type="PANTHER" id="PTHR11638:SF18">
    <property type="entry name" value="HEAT SHOCK PROTEIN 104"/>
    <property type="match status" value="1"/>
</dbReference>
<dbReference type="FunFam" id="1.10.1780.10:FF:000001">
    <property type="entry name" value="ATP-dependent Clp protease ATP-binding subunit"/>
    <property type="match status" value="1"/>
</dbReference>
<dbReference type="InterPro" id="IPR018368">
    <property type="entry name" value="ClpA/B_CS1"/>
</dbReference>
<dbReference type="Pfam" id="PF10431">
    <property type="entry name" value="ClpB_D2-small"/>
    <property type="match status" value="1"/>
</dbReference>
<dbReference type="GO" id="GO:0005737">
    <property type="term" value="C:cytoplasm"/>
    <property type="evidence" value="ECO:0007669"/>
    <property type="project" value="TreeGrafter"/>
</dbReference>
<name>A0A561CGM0_9BACI</name>
<dbReference type="FunFam" id="3.40.50.300:FF:000010">
    <property type="entry name" value="Chaperone clpB 1, putative"/>
    <property type="match status" value="1"/>
</dbReference>
<evidence type="ECO:0000313" key="11">
    <source>
        <dbReference type="EMBL" id="TWD90244.1"/>
    </source>
</evidence>
<organism evidence="11 12">
    <name type="scientific">Neobacillus bataviensis</name>
    <dbReference type="NCBI Taxonomy" id="220685"/>
    <lineage>
        <taxon>Bacteria</taxon>
        <taxon>Bacillati</taxon>
        <taxon>Bacillota</taxon>
        <taxon>Bacilli</taxon>
        <taxon>Bacillales</taxon>
        <taxon>Bacillaceae</taxon>
        <taxon>Neobacillus</taxon>
    </lineage>
</organism>
<dbReference type="Proteomes" id="UP000319671">
    <property type="component" value="Unassembled WGS sequence"/>
</dbReference>
<dbReference type="CDD" id="cd00009">
    <property type="entry name" value="AAA"/>
    <property type="match status" value="1"/>
</dbReference>
<dbReference type="EMBL" id="VIVN01000022">
    <property type="protein sequence ID" value="TWD90244.1"/>
    <property type="molecule type" value="Genomic_DNA"/>
</dbReference>
<proteinExistence type="inferred from homology"/>
<evidence type="ECO:0000256" key="5">
    <source>
        <dbReference type="ARBA" id="ARBA00023186"/>
    </source>
</evidence>
<dbReference type="Gene3D" id="1.10.1780.10">
    <property type="entry name" value="Clp, N-terminal domain"/>
    <property type="match status" value="1"/>
</dbReference>
<gene>
    <name evidence="11" type="ORF">FB550_1225</name>
</gene>
<dbReference type="PROSITE" id="PS50151">
    <property type="entry name" value="UVR"/>
    <property type="match status" value="1"/>
</dbReference>
<feature type="domain" description="UVR" evidence="9">
    <location>
        <begin position="417"/>
        <end position="452"/>
    </location>
</feature>